<dbReference type="InterPro" id="IPR042070">
    <property type="entry name" value="PucR_C-HTH_sf"/>
</dbReference>
<name>A0ABT0M9P2_9BACL</name>
<keyword evidence="6" id="KW-1185">Reference proteome</keyword>
<dbReference type="InterPro" id="IPR041522">
    <property type="entry name" value="CdaR_GGDEF"/>
</dbReference>
<comment type="caution">
    <text evidence="5">The sequence shown here is derived from an EMBL/GenBank/DDBJ whole genome shotgun (WGS) entry which is preliminary data.</text>
</comment>
<evidence type="ECO:0000259" key="4">
    <source>
        <dbReference type="Pfam" id="PF17853"/>
    </source>
</evidence>
<evidence type="ECO:0000259" key="3">
    <source>
        <dbReference type="Pfam" id="PF13556"/>
    </source>
</evidence>
<proteinExistence type="inferred from homology"/>
<gene>
    <name evidence="5" type="ORF">M3N64_06425</name>
</gene>
<evidence type="ECO:0000313" key="6">
    <source>
        <dbReference type="Proteomes" id="UP001203004"/>
    </source>
</evidence>
<dbReference type="Gene3D" id="1.10.10.2840">
    <property type="entry name" value="PucR C-terminal helix-turn-helix domain"/>
    <property type="match status" value="1"/>
</dbReference>
<evidence type="ECO:0000256" key="1">
    <source>
        <dbReference type="ARBA" id="ARBA00006754"/>
    </source>
</evidence>
<evidence type="ECO:0000313" key="5">
    <source>
        <dbReference type="EMBL" id="MCL1631584.1"/>
    </source>
</evidence>
<evidence type="ECO:0000259" key="2">
    <source>
        <dbReference type="Pfam" id="PF07905"/>
    </source>
</evidence>
<feature type="domain" description="CdaR GGDEF-like" evidence="4">
    <location>
        <begin position="154"/>
        <end position="269"/>
    </location>
</feature>
<protein>
    <submittedName>
        <fullName evidence="5">PucR family transcriptional regulator ligand-binding domain-containing protein</fullName>
    </submittedName>
</protein>
<dbReference type="Proteomes" id="UP001203004">
    <property type="component" value="Unassembled WGS sequence"/>
</dbReference>
<dbReference type="EMBL" id="JAMAST010000004">
    <property type="protein sequence ID" value="MCL1631584.1"/>
    <property type="molecule type" value="Genomic_DNA"/>
</dbReference>
<organism evidence="5 6">
    <name type="scientific">Sporolactobacillus mangiferae</name>
    <dbReference type="NCBI Taxonomy" id="2940498"/>
    <lineage>
        <taxon>Bacteria</taxon>
        <taxon>Bacillati</taxon>
        <taxon>Bacillota</taxon>
        <taxon>Bacilli</taxon>
        <taxon>Bacillales</taxon>
        <taxon>Sporolactobacillaceae</taxon>
        <taxon>Sporolactobacillus</taxon>
    </lineage>
</organism>
<dbReference type="PANTHER" id="PTHR33744">
    <property type="entry name" value="CARBOHYDRATE DIACID REGULATOR"/>
    <property type="match status" value="1"/>
</dbReference>
<dbReference type="InterPro" id="IPR012914">
    <property type="entry name" value="PucR_dom"/>
</dbReference>
<feature type="domain" description="Purine catabolism PurC-like" evidence="2">
    <location>
        <begin position="7"/>
        <end position="119"/>
    </location>
</feature>
<accession>A0ABT0M9P2</accession>
<dbReference type="Pfam" id="PF17853">
    <property type="entry name" value="GGDEF_2"/>
    <property type="match status" value="1"/>
</dbReference>
<dbReference type="RefSeq" id="WP_249099827.1">
    <property type="nucleotide sequence ID" value="NZ_JAMAST010000004.1"/>
</dbReference>
<sequence length="384" mass="43891">MVTLDHLFALPELAPIQPVGGKDGMNRCISGVNVMESDRLFAFVKESELLVTTGINMDHDELKLMTMVRKACERRASGVILNVGPYIPCIPEQIRVFADTHRFPVFDMPWAYRVADFVKITIQFLATAEQETARTASILSELLFHSAPNFQSVYHELNRLNAKRDQLFQILICSSGTAKSVPASLTYKIEHILSKKYGLLMSMRNETQIIYLVSPIRGTELPLADLLQELKTSCAARQYGFQPAVGAGSACPIMEVKKSYQEALTVLRLAQKHPHWRLCEYNEIGAYGMIINVREPQLIEDFYQKYLGVLYRYDQLNETDFVSFLRVFLEEDGRTANIARKKFIHRNTVLYKIKKIESILDADLNHPFVKTNLQLAFMIEDLMR</sequence>
<dbReference type="Pfam" id="PF13556">
    <property type="entry name" value="HTH_30"/>
    <property type="match status" value="1"/>
</dbReference>
<reference evidence="5 6" key="1">
    <citation type="submission" date="2022-05" db="EMBL/GenBank/DDBJ databases">
        <title>Sporolactobacillus sp nov CPB3-1, isolated from tree bark (Mangifera indica L.).</title>
        <authorList>
            <person name="Phuengjayaem S."/>
            <person name="Tanasupawat S."/>
        </authorList>
    </citation>
    <scope>NUCLEOTIDE SEQUENCE [LARGE SCALE GENOMIC DNA]</scope>
    <source>
        <strain evidence="5 6">CPB3-1</strain>
    </source>
</reference>
<feature type="domain" description="PucR C-terminal helix-turn-helix" evidence="3">
    <location>
        <begin position="324"/>
        <end position="378"/>
    </location>
</feature>
<comment type="similarity">
    <text evidence="1">Belongs to the CdaR family.</text>
</comment>
<dbReference type="Pfam" id="PF07905">
    <property type="entry name" value="PucR"/>
    <property type="match status" value="1"/>
</dbReference>
<dbReference type="InterPro" id="IPR025736">
    <property type="entry name" value="PucR_C-HTH_dom"/>
</dbReference>
<dbReference type="InterPro" id="IPR051448">
    <property type="entry name" value="CdaR-like_regulators"/>
</dbReference>
<dbReference type="PANTHER" id="PTHR33744:SF1">
    <property type="entry name" value="DNA-BINDING TRANSCRIPTIONAL ACTIVATOR ADER"/>
    <property type="match status" value="1"/>
</dbReference>